<organism evidence="4">
    <name type="scientific">Hexamita inflata</name>
    <dbReference type="NCBI Taxonomy" id="28002"/>
    <lineage>
        <taxon>Eukaryota</taxon>
        <taxon>Metamonada</taxon>
        <taxon>Diplomonadida</taxon>
        <taxon>Hexamitidae</taxon>
        <taxon>Hexamitinae</taxon>
        <taxon>Hexamita</taxon>
    </lineage>
</organism>
<dbReference type="InterPro" id="IPR018359">
    <property type="entry name" value="Bromodomain_CS"/>
</dbReference>
<dbReference type="PROSITE" id="PS00633">
    <property type="entry name" value="BROMODOMAIN_1"/>
    <property type="match status" value="1"/>
</dbReference>
<dbReference type="PANTHER" id="PTHR45926">
    <property type="entry name" value="OSJNBA0053K19.4 PROTEIN"/>
    <property type="match status" value="1"/>
</dbReference>
<dbReference type="Gene3D" id="1.20.920.10">
    <property type="entry name" value="Bromodomain-like"/>
    <property type="match status" value="1"/>
</dbReference>
<dbReference type="Proteomes" id="UP001642409">
    <property type="component" value="Unassembled WGS sequence"/>
</dbReference>
<evidence type="ECO:0000313" key="5">
    <source>
        <dbReference type="EMBL" id="CAL6015883.1"/>
    </source>
</evidence>
<evidence type="ECO:0000313" key="4">
    <source>
        <dbReference type="EMBL" id="CAI9941057.1"/>
    </source>
</evidence>
<sequence length="244" mass="28850">MNEQIKQTAITRITTDLRNALLRIIEHCRRVPHYGAVFDKPVDYVGIPLPDYLEIVKRPMDFQMLRRNLMNGEYEFLYEFLHDADLIWTNCKTYNLDDKGFREICDYMEETFMLQLDKLEVRVTPEVYKIIVTTNIPKLHANTEQFSVSRLQCLIKELCDLPEPQIAECVYFLLNQKNELNLIHGPDVVLRLNNCSFELLQQFEEMVQVKKDAFKEKMKTEGLPVDVVVKIPKKRGRKPKNYDM</sequence>
<accession>A0AA86PU85</accession>
<evidence type="ECO:0000313" key="6">
    <source>
        <dbReference type="Proteomes" id="UP001642409"/>
    </source>
</evidence>
<dbReference type="AlphaFoldDB" id="A0AA86PU85"/>
<reference evidence="4" key="1">
    <citation type="submission" date="2023-06" db="EMBL/GenBank/DDBJ databases">
        <authorList>
            <person name="Kurt Z."/>
        </authorList>
    </citation>
    <scope>NUCLEOTIDE SEQUENCE</scope>
</reference>
<keyword evidence="6" id="KW-1185">Reference proteome</keyword>
<dbReference type="SMART" id="SM00297">
    <property type="entry name" value="BROMO"/>
    <property type="match status" value="1"/>
</dbReference>
<dbReference type="InterPro" id="IPR036427">
    <property type="entry name" value="Bromodomain-like_sf"/>
</dbReference>
<keyword evidence="1 2" id="KW-0103">Bromodomain</keyword>
<feature type="domain" description="Bromo" evidence="3">
    <location>
        <begin position="30"/>
        <end position="102"/>
    </location>
</feature>
<reference evidence="5 6" key="2">
    <citation type="submission" date="2024-07" db="EMBL/GenBank/DDBJ databases">
        <authorList>
            <person name="Akdeniz Z."/>
        </authorList>
    </citation>
    <scope>NUCLEOTIDE SEQUENCE [LARGE SCALE GENOMIC DNA]</scope>
</reference>
<dbReference type="EMBL" id="CAXDID020000075">
    <property type="protein sequence ID" value="CAL6015883.1"/>
    <property type="molecule type" value="Genomic_DNA"/>
</dbReference>
<protein>
    <submittedName>
        <fullName evidence="4">Bromodomain-containing protein</fullName>
    </submittedName>
    <submittedName>
        <fullName evidence="5">Bromodomain-containing_protein</fullName>
    </submittedName>
</protein>
<dbReference type="SUPFAM" id="SSF47370">
    <property type="entry name" value="Bromodomain"/>
    <property type="match status" value="1"/>
</dbReference>
<dbReference type="PRINTS" id="PR00503">
    <property type="entry name" value="BROMODOMAIN"/>
</dbReference>
<dbReference type="EMBL" id="CATOUU010000687">
    <property type="protein sequence ID" value="CAI9941057.1"/>
    <property type="molecule type" value="Genomic_DNA"/>
</dbReference>
<dbReference type="InterPro" id="IPR001487">
    <property type="entry name" value="Bromodomain"/>
</dbReference>
<comment type="caution">
    <text evidence="4">The sequence shown here is derived from an EMBL/GenBank/DDBJ whole genome shotgun (WGS) entry which is preliminary data.</text>
</comment>
<dbReference type="PROSITE" id="PS50014">
    <property type="entry name" value="BROMODOMAIN_2"/>
    <property type="match status" value="1"/>
</dbReference>
<evidence type="ECO:0000259" key="3">
    <source>
        <dbReference type="PROSITE" id="PS50014"/>
    </source>
</evidence>
<evidence type="ECO:0000256" key="1">
    <source>
        <dbReference type="ARBA" id="ARBA00023117"/>
    </source>
</evidence>
<name>A0AA86PU85_9EUKA</name>
<evidence type="ECO:0000256" key="2">
    <source>
        <dbReference type="PROSITE-ProRule" id="PRU00035"/>
    </source>
</evidence>
<dbReference type="Pfam" id="PF00439">
    <property type="entry name" value="Bromodomain"/>
    <property type="match status" value="1"/>
</dbReference>
<proteinExistence type="predicted"/>
<dbReference type="CDD" id="cd04369">
    <property type="entry name" value="Bromodomain"/>
    <property type="match status" value="1"/>
</dbReference>
<gene>
    <name evidence="5" type="ORF">HINF_LOCUS25238</name>
    <name evidence="4" type="ORF">HINF_LOCUS28702</name>
</gene>